<protein>
    <submittedName>
        <fullName evidence="5">HTH-type transcriptional regulator NimR</fullName>
    </submittedName>
</protein>
<sequence length="261" mass="29139">MKEFLLKRYPITPRPLPRQVLASVVRYRHGERVTWHQHRHGQLVFAIRGVLRVLTPTRTWTLPQSRAVWLPSDVDHELHAVGETDLCSVYIEPEAFPWSWSEPAVIAASSLLRELAVALSADGDEYTPGSLAAMSAPLLLKVLAETKAVPEPGVPLPRDARLLKICEHMMNDPASEHSLDFWGEQFGASGRTLARCFKVETGLTFGAWRQQMRVAEAMTRLALGQPVARVSLELGYNSASAFIAMFRQVTGESPQRYLASK</sequence>
<dbReference type="InterPro" id="IPR018062">
    <property type="entry name" value="HTH_AraC-typ_CS"/>
</dbReference>
<keyword evidence="3" id="KW-0804">Transcription</keyword>
<dbReference type="Gene3D" id="1.10.10.60">
    <property type="entry name" value="Homeodomain-like"/>
    <property type="match status" value="1"/>
</dbReference>
<dbReference type="Proteomes" id="UP000598032">
    <property type="component" value="Unassembled WGS sequence"/>
</dbReference>
<gene>
    <name evidence="5" type="primary">nimR_3</name>
    <name evidence="5" type="ORF">LMG28140_02344</name>
</gene>
<dbReference type="Pfam" id="PF12833">
    <property type="entry name" value="HTH_18"/>
    <property type="match status" value="1"/>
</dbReference>
<keyword evidence="6" id="KW-1185">Reference proteome</keyword>
<dbReference type="InterPro" id="IPR018060">
    <property type="entry name" value="HTH_AraC"/>
</dbReference>
<dbReference type="PANTHER" id="PTHR11019">
    <property type="entry name" value="HTH-TYPE TRANSCRIPTIONAL REGULATOR NIMR"/>
    <property type="match status" value="1"/>
</dbReference>
<dbReference type="PANTHER" id="PTHR11019:SF199">
    <property type="entry name" value="HTH-TYPE TRANSCRIPTIONAL REGULATOR NIMR"/>
    <property type="match status" value="1"/>
</dbReference>
<evidence type="ECO:0000313" key="6">
    <source>
        <dbReference type="Proteomes" id="UP000598032"/>
    </source>
</evidence>
<dbReference type="InterPro" id="IPR009057">
    <property type="entry name" value="Homeodomain-like_sf"/>
</dbReference>
<dbReference type="SMART" id="SM00342">
    <property type="entry name" value="HTH_ARAC"/>
    <property type="match status" value="1"/>
</dbReference>
<feature type="domain" description="HTH araC/xylS-type" evidence="4">
    <location>
        <begin position="163"/>
        <end position="260"/>
    </location>
</feature>
<evidence type="ECO:0000313" key="5">
    <source>
        <dbReference type="EMBL" id="CAD6530424.1"/>
    </source>
</evidence>
<dbReference type="SUPFAM" id="SSF46689">
    <property type="entry name" value="Homeodomain-like"/>
    <property type="match status" value="1"/>
</dbReference>
<evidence type="ECO:0000256" key="1">
    <source>
        <dbReference type="ARBA" id="ARBA00023015"/>
    </source>
</evidence>
<dbReference type="InterPro" id="IPR003313">
    <property type="entry name" value="AraC-bd"/>
</dbReference>
<keyword evidence="2" id="KW-0238">DNA-binding</keyword>
<evidence type="ECO:0000259" key="4">
    <source>
        <dbReference type="PROSITE" id="PS01124"/>
    </source>
</evidence>
<organism evidence="5 6">
    <name type="scientific">Paraburkholderia metrosideri</name>
    <dbReference type="NCBI Taxonomy" id="580937"/>
    <lineage>
        <taxon>Bacteria</taxon>
        <taxon>Pseudomonadati</taxon>
        <taxon>Pseudomonadota</taxon>
        <taxon>Betaproteobacteria</taxon>
        <taxon>Burkholderiales</taxon>
        <taxon>Burkholderiaceae</taxon>
        <taxon>Paraburkholderia</taxon>
    </lineage>
</organism>
<dbReference type="EMBL" id="CAJHCP010000005">
    <property type="protein sequence ID" value="CAD6530424.1"/>
    <property type="molecule type" value="Genomic_DNA"/>
</dbReference>
<name>A0ABN7HPM7_9BURK</name>
<reference evidence="5 6" key="1">
    <citation type="submission" date="2020-10" db="EMBL/GenBank/DDBJ databases">
        <authorList>
            <person name="Peeters C."/>
        </authorList>
    </citation>
    <scope>NUCLEOTIDE SEQUENCE [LARGE SCALE GENOMIC DNA]</scope>
    <source>
        <strain evidence="5 6">LMG 28140</strain>
    </source>
</reference>
<comment type="caution">
    <text evidence="5">The sequence shown here is derived from an EMBL/GenBank/DDBJ whole genome shotgun (WGS) entry which is preliminary data.</text>
</comment>
<dbReference type="PROSITE" id="PS01124">
    <property type="entry name" value="HTH_ARAC_FAMILY_2"/>
    <property type="match status" value="1"/>
</dbReference>
<evidence type="ECO:0000256" key="3">
    <source>
        <dbReference type="ARBA" id="ARBA00023163"/>
    </source>
</evidence>
<dbReference type="RefSeq" id="WP_201642457.1">
    <property type="nucleotide sequence ID" value="NZ_CAJHCP010000005.1"/>
</dbReference>
<dbReference type="InterPro" id="IPR014710">
    <property type="entry name" value="RmlC-like_jellyroll"/>
</dbReference>
<dbReference type="Pfam" id="PF02311">
    <property type="entry name" value="AraC_binding"/>
    <property type="match status" value="1"/>
</dbReference>
<dbReference type="Gene3D" id="2.60.120.10">
    <property type="entry name" value="Jelly Rolls"/>
    <property type="match status" value="1"/>
</dbReference>
<accession>A0ABN7HPM7</accession>
<dbReference type="CDD" id="cd06124">
    <property type="entry name" value="cupin_NimR-like_N"/>
    <property type="match status" value="1"/>
</dbReference>
<keyword evidence="1" id="KW-0805">Transcription regulation</keyword>
<proteinExistence type="predicted"/>
<dbReference type="InterPro" id="IPR011051">
    <property type="entry name" value="RmlC_Cupin_sf"/>
</dbReference>
<dbReference type="SUPFAM" id="SSF51182">
    <property type="entry name" value="RmlC-like cupins"/>
    <property type="match status" value="1"/>
</dbReference>
<evidence type="ECO:0000256" key="2">
    <source>
        <dbReference type="ARBA" id="ARBA00023125"/>
    </source>
</evidence>
<dbReference type="PROSITE" id="PS00041">
    <property type="entry name" value="HTH_ARAC_FAMILY_1"/>
    <property type="match status" value="1"/>
</dbReference>